<evidence type="ECO:0000313" key="1">
    <source>
        <dbReference type="EMBL" id="JAD99004.1"/>
    </source>
</evidence>
<organism evidence="1">
    <name type="scientific">Arundo donax</name>
    <name type="common">Giant reed</name>
    <name type="synonym">Donax arundinaceus</name>
    <dbReference type="NCBI Taxonomy" id="35708"/>
    <lineage>
        <taxon>Eukaryota</taxon>
        <taxon>Viridiplantae</taxon>
        <taxon>Streptophyta</taxon>
        <taxon>Embryophyta</taxon>
        <taxon>Tracheophyta</taxon>
        <taxon>Spermatophyta</taxon>
        <taxon>Magnoliopsida</taxon>
        <taxon>Liliopsida</taxon>
        <taxon>Poales</taxon>
        <taxon>Poaceae</taxon>
        <taxon>PACMAD clade</taxon>
        <taxon>Arundinoideae</taxon>
        <taxon>Arundineae</taxon>
        <taxon>Arundo</taxon>
    </lineage>
</organism>
<name>A0A0A9EE09_ARUDO</name>
<protein>
    <submittedName>
        <fullName evidence="1">Uncharacterized protein</fullName>
    </submittedName>
</protein>
<sequence length="21" mass="2488">MADREEEMRWILSRGLVPSLV</sequence>
<dbReference type="EMBL" id="GBRH01198891">
    <property type="protein sequence ID" value="JAD99004.1"/>
    <property type="molecule type" value="Transcribed_RNA"/>
</dbReference>
<accession>A0A0A9EE09</accession>
<dbReference type="AlphaFoldDB" id="A0A0A9EE09"/>
<proteinExistence type="predicted"/>
<reference evidence="1" key="1">
    <citation type="submission" date="2014-09" db="EMBL/GenBank/DDBJ databases">
        <authorList>
            <person name="Magalhaes I.L.F."/>
            <person name="Oliveira U."/>
            <person name="Santos F.R."/>
            <person name="Vidigal T.H.D.A."/>
            <person name="Brescovit A.D."/>
            <person name="Santos A.J."/>
        </authorList>
    </citation>
    <scope>NUCLEOTIDE SEQUENCE</scope>
    <source>
        <tissue evidence="1">Shoot tissue taken approximately 20 cm above the soil surface</tissue>
    </source>
</reference>
<reference evidence="1" key="2">
    <citation type="journal article" date="2015" name="Data Brief">
        <title>Shoot transcriptome of the giant reed, Arundo donax.</title>
        <authorList>
            <person name="Barrero R.A."/>
            <person name="Guerrero F.D."/>
            <person name="Moolhuijzen P."/>
            <person name="Goolsby J.A."/>
            <person name="Tidwell J."/>
            <person name="Bellgard S.E."/>
            <person name="Bellgard M.I."/>
        </authorList>
    </citation>
    <scope>NUCLEOTIDE SEQUENCE</scope>
    <source>
        <tissue evidence="1">Shoot tissue taken approximately 20 cm above the soil surface</tissue>
    </source>
</reference>